<dbReference type="Proteomes" id="UP000887565">
    <property type="component" value="Unplaced"/>
</dbReference>
<sequence length="131" mass="14604">MFNKQSLQLPICGKIKVADGAVVNAHSPVVVTMESTFGEHMIKCVILDNDGNDQCIIGTDFLAHPDIHAKLNFRENYIEIQDMKLPLKVIASVCSQTELFLNDANDNVLEQIPEEEGPKYPFPFHHIANNG</sequence>
<proteinExistence type="predicted"/>
<organism evidence="1 2">
    <name type="scientific">Romanomermis culicivorax</name>
    <name type="common">Nematode worm</name>
    <dbReference type="NCBI Taxonomy" id="13658"/>
    <lineage>
        <taxon>Eukaryota</taxon>
        <taxon>Metazoa</taxon>
        <taxon>Ecdysozoa</taxon>
        <taxon>Nematoda</taxon>
        <taxon>Enoplea</taxon>
        <taxon>Dorylaimia</taxon>
        <taxon>Mermithida</taxon>
        <taxon>Mermithoidea</taxon>
        <taxon>Mermithidae</taxon>
        <taxon>Romanomermis</taxon>
    </lineage>
</organism>
<name>A0A915KR85_ROMCU</name>
<evidence type="ECO:0000313" key="2">
    <source>
        <dbReference type="WBParaSite" id="nRc.2.0.1.t40600-RA"/>
    </source>
</evidence>
<dbReference type="AlphaFoldDB" id="A0A915KR85"/>
<dbReference type="WBParaSite" id="nRc.2.0.1.t40600-RA">
    <property type="protein sequence ID" value="nRc.2.0.1.t40600-RA"/>
    <property type="gene ID" value="nRc.2.0.1.g40600"/>
</dbReference>
<keyword evidence="1" id="KW-1185">Reference proteome</keyword>
<evidence type="ECO:0000313" key="1">
    <source>
        <dbReference type="Proteomes" id="UP000887565"/>
    </source>
</evidence>
<reference evidence="2" key="1">
    <citation type="submission" date="2022-11" db="UniProtKB">
        <authorList>
            <consortium name="WormBaseParasite"/>
        </authorList>
    </citation>
    <scope>IDENTIFICATION</scope>
</reference>
<accession>A0A915KR85</accession>
<protein>
    <submittedName>
        <fullName evidence="2">Uncharacterized protein</fullName>
    </submittedName>
</protein>